<dbReference type="InterPro" id="IPR050186">
    <property type="entry name" value="TPT_transporter"/>
</dbReference>
<dbReference type="RefSeq" id="XP_066721499.1">
    <property type="nucleotide sequence ID" value="XM_066853358.1"/>
</dbReference>
<evidence type="ECO:0000256" key="7">
    <source>
        <dbReference type="ARBA" id="ARBA00023136"/>
    </source>
</evidence>
<feature type="transmembrane region" description="Helical" evidence="9">
    <location>
        <begin position="144"/>
        <end position="163"/>
    </location>
</feature>
<dbReference type="GeneID" id="92086421"/>
<evidence type="ECO:0000256" key="2">
    <source>
        <dbReference type="ARBA" id="ARBA00004477"/>
    </source>
</evidence>
<feature type="compositionally biased region" description="Basic and acidic residues" evidence="8">
    <location>
        <begin position="1"/>
        <end position="18"/>
    </location>
</feature>
<evidence type="ECO:0000259" key="10">
    <source>
        <dbReference type="Pfam" id="PF03151"/>
    </source>
</evidence>
<feature type="region of interest" description="Disordered" evidence="8">
    <location>
        <begin position="1"/>
        <end position="26"/>
    </location>
</feature>
<evidence type="ECO:0000256" key="4">
    <source>
        <dbReference type="ARBA" id="ARBA00011182"/>
    </source>
</evidence>
<evidence type="ECO:0000256" key="9">
    <source>
        <dbReference type="SAM" id="Phobius"/>
    </source>
</evidence>
<name>A0ABR1WV07_9PEZI</name>
<gene>
    <name evidence="11" type="ORF">PG994_001949</name>
</gene>
<dbReference type="InterPro" id="IPR004853">
    <property type="entry name" value="Sugar_P_trans_dom"/>
</dbReference>
<evidence type="ECO:0000256" key="8">
    <source>
        <dbReference type="SAM" id="MobiDB-lite"/>
    </source>
</evidence>
<feature type="domain" description="Sugar phosphate transporter" evidence="10">
    <location>
        <begin position="175"/>
        <end position="279"/>
    </location>
</feature>
<dbReference type="Pfam" id="PF03151">
    <property type="entry name" value="TPT"/>
    <property type="match status" value="1"/>
</dbReference>
<keyword evidence="12" id="KW-1185">Reference proteome</keyword>
<sequence>MSGEEKTRVSGEIPRPEPKGPILPAPATDKSDALGLSLNIHPALYVTLSRHPHDVPLDVRHDHDTDSRPLHALLDGRKTVKMTGRVYLRAIVPIGVFFSLSLICGNLTYLYLSVAFIQMLKATTPVAVLLSSWVMGIAQPNMKVLMNVSAIVVGVMIASFGSPQLCRVQDGSPGSVYYFAPICAVMNGLVALFWEVPKVSMDQVYHVGLFTFFLNGLCAFMLNVSVVLLIGKTSSLVMTLCGVLKDVLLVAASMLIWGTPISGLQAFGYTIALGGMVYYKLGYEAIKGYAAEGGRQWAELGQTRPVLRKVIAISVGLFVIFVLFGGLARHMPLSTTLPSICLRLLPSTAGTHEGMRFYEWVQHLFII</sequence>
<feature type="transmembrane region" description="Helical" evidence="9">
    <location>
        <begin position="175"/>
        <end position="194"/>
    </location>
</feature>
<comment type="subcellular location">
    <subcellularLocation>
        <location evidence="2">Endoplasmic reticulum membrane</location>
        <topology evidence="2">Multi-pass membrane protein</topology>
    </subcellularLocation>
</comment>
<keyword evidence="5 9" id="KW-0812">Transmembrane</keyword>
<reference evidence="11 12" key="1">
    <citation type="submission" date="2023-01" db="EMBL/GenBank/DDBJ databases">
        <title>Analysis of 21 Apiospora genomes using comparative genomics revels a genus with tremendous synthesis potential of carbohydrate active enzymes and secondary metabolites.</title>
        <authorList>
            <person name="Sorensen T."/>
        </authorList>
    </citation>
    <scope>NUCLEOTIDE SEQUENCE [LARGE SCALE GENOMIC DNA]</scope>
    <source>
        <strain evidence="11 12">CBS 135458</strain>
    </source>
</reference>
<comment type="function">
    <text evidence="1">Involved in the import of GDP-mannose from the cytoplasm into the Golgi lumen.</text>
</comment>
<feature type="transmembrane region" description="Helical" evidence="9">
    <location>
        <begin position="310"/>
        <end position="328"/>
    </location>
</feature>
<feature type="transmembrane region" description="Helical" evidence="9">
    <location>
        <begin position="206"/>
        <end position="230"/>
    </location>
</feature>
<evidence type="ECO:0000256" key="3">
    <source>
        <dbReference type="ARBA" id="ARBA00010425"/>
    </source>
</evidence>
<keyword evidence="7 9" id="KW-0472">Membrane</keyword>
<organism evidence="11 12">
    <name type="scientific">Apiospora phragmitis</name>
    <dbReference type="NCBI Taxonomy" id="2905665"/>
    <lineage>
        <taxon>Eukaryota</taxon>
        <taxon>Fungi</taxon>
        <taxon>Dikarya</taxon>
        <taxon>Ascomycota</taxon>
        <taxon>Pezizomycotina</taxon>
        <taxon>Sordariomycetes</taxon>
        <taxon>Xylariomycetidae</taxon>
        <taxon>Amphisphaeriales</taxon>
        <taxon>Apiosporaceae</taxon>
        <taxon>Apiospora</taxon>
    </lineage>
</organism>
<feature type="transmembrane region" description="Helical" evidence="9">
    <location>
        <begin position="86"/>
        <end position="103"/>
    </location>
</feature>
<evidence type="ECO:0000256" key="6">
    <source>
        <dbReference type="ARBA" id="ARBA00022989"/>
    </source>
</evidence>
<protein>
    <recommendedName>
        <fullName evidence="10">Sugar phosphate transporter domain-containing protein</fullName>
    </recommendedName>
</protein>
<evidence type="ECO:0000256" key="1">
    <source>
        <dbReference type="ARBA" id="ARBA00003420"/>
    </source>
</evidence>
<comment type="subunit">
    <text evidence="4">Homooligomer.</text>
</comment>
<evidence type="ECO:0000313" key="12">
    <source>
        <dbReference type="Proteomes" id="UP001480595"/>
    </source>
</evidence>
<dbReference type="EMBL" id="JAQQWL010000002">
    <property type="protein sequence ID" value="KAK8086975.1"/>
    <property type="molecule type" value="Genomic_DNA"/>
</dbReference>
<evidence type="ECO:0000313" key="11">
    <source>
        <dbReference type="EMBL" id="KAK8086975.1"/>
    </source>
</evidence>
<dbReference type="PANTHER" id="PTHR11132">
    <property type="entry name" value="SOLUTE CARRIER FAMILY 35"/>
    <property type="match status" value="1"/>
</dbReference>
<proteinExistence type="inferred from homology"/>
<comment type="similarity">
    <text evidence="3">Belongs to the TPT transporter family. SLC35D subfamily.</text>
</comment>
<feature type="transmembrane region" description="Helical" evidence="9">
    <location>
        <begin position="109"/>
        <end position="132"/>
    </location>
</feature>
<accession>A0ABR1WV07</accession>
<comment type="caution">
    <text evidence="11">The sequence shown here is derived from an EMBL/GenBank/DDBJ whole genome shotgun (WGS) entry which is preliminary data.</text>
</comment>
<evidence type="ECO:0000256" key="5">
    <source>
        <dbReference type="ARBA" id="ARBA00022692"/>
    </source>
</evidence>
<keyword evidence="6 9" id="KW-1133">Transmembrane helix</keyword>
<dbReference type="Proteomes" id="UP001480595">
    <property type="component" value="Unassembled WGS sequence"/>
</dbReference>